<proteinExistence type="predicted"/>
<accession>A0AAV1TUQ1</accession>
<organism evidence="1 2">
    <name type="scientific">Peronospora matthiolae</name>
    <dbReference type="NCBI Taxonomy" id="2874970"/>
    <lineage>
        <taxon>Eukaryota</taxon>
        <taxon>Sar</taxon>
        <taxon>Stramenopiles</taxon>
        <taxon>Oomycota</taxon>
        <taxon>Peronosporomycetes</taxon>
        <taxon>Peronosporales</taxon>
        <taxon>Peronosporaceae</taxon>
        <taxon>Peronospora</taxon>
    </lineage>
</organism>
<dbReference type="AlphaFoldDB" id="A0AAV1TUQ1"/>
<name>A0AAV1TUQ1_9STRA</name>
<evidence type="ECO:0000313" key="2">
    <source>
        <dbReference type="Proteomes" id="UP001162060"/>
    </source>
</evidence>
<evidence type="ECO:0000313" key="1">
    <source>
        <dbReference type="EMBL" id="CAK7925352.1"/>
    </source>
</evidence>
<protein>
    <submittedName>
        <fullName evidence="1">Uncharacterized protein</fullName>
    </submittedName>
</protein>
<reference evidence="1" key="1">
    <citation type="submission" date="2024-01" db="EMBL/GenBank/DDBJ databases">
        <authorList>
            <person name="Webb A."/>
        </authorList>
    </citation>
    <scope>NUCLEOTIDE SEQUENCE</scope>
    <source>
        <strain evidence="1">Pm1</strain>
    </source>
</reference>
<sequence>MEEASDPSPATKQEFSKLKILLVMAANSITQCLKTLKRDLGKYDRRHGAYFRQSSHFFLRSDIRVAKGIARDLRYVAKRISTSKSPTMSEVNAARTSTNAAIDAMNDLKQSGRIYDQNQVRDSSGSLTSIIDDIMGVNGSKPMKGGEQVLERSDDERKMNKSKRGLFGHKGIGRDIFKAADTVEAVMASALHESLSGFSALKEQIAATEKVVLPSFATRAKEAVVSIVSKLAGDV</sequence>
<dbReference type="Proteomes" id="UP001162060">
    <property type="component" value="Unassembled WGS sequence"/>
</dbReference>
<dbReference type="EMBL" id="CAKLBY020000086">
    <property type="protein sequence ID" value="CAK7925352.1"/>
    <property type="molecule type" value="Genomic_DNA"/>
</dbReference>
<gene>
    <name evidence="1" type="ORF">PM001_LOCUS10502</name>
</gene>
<comment type="caution">
    <text evidence="1">The sequence shown here is derived from an EMBL/GenBank/DDBJ whole genome shotgun (WGS) entry which is preliminary data.</text>
</comment>